<dbReference type="PATRIC" id="fig|56193.3.peg.4919"/>
<evidence type="ECO:0000256" key="4">
    <source>
        <dbReference type="ARBA" id="ARBA00023033"/>
    </source>
</evidence>
<evidence type="ECO:0000256" key="1">
    <source>
        <dbReference type="ARBA" id="ARBA00022630"/>
    </source>
</evidence>
<dbReference type="InterPro" id="IPR016215">
    <property type="entry name" value="NTA_MOA"/>
</dbReference>
<keyword evidence="9" id="KW-1185">Reference proteome</keyword>
<dbReference type="InterPro" id="IPR051260">
    <property type="entry name" value="Diverse_substr_monoxygenases"/>
</dbReference>
<evidence type="ECO:0000256" key="2">
    <source>
        <dbReference type="ARBA" id="ARBA00022643"/>
    </source>
</evidence>
<dbReference type="Proteomes" id="UP000033874">
    <property type="component" value="Unassembled WGS sequence"/>
</dbReference>
<evidence type="ECO:0000259" key="7">
    <source>
        <dbReference type="Pfam" id="PF00296"/>
    </source>
</evidence>
<dbReference type="NCBIfam" id="TIGR03860">
    <property type="entry name" value="FMN_nitrolo"/>
    <property type="match status" value="1"/>
</dbReference>
<keyword evidence="4 8" id="KW-0503">Monooxygenase</keyword>
<keyword evidence="3" id="KW-0560">Oxidoreductase</keyword>
<evidence type="ECO:0000256" key="5">
    <source>
        <dbReference type="ARBA" id="ARBA00033748"/>
    </source>
</evidence>
<feature type="binding site" evidence="6">
    <location>
        <position position="56"/>
    </location>
    <ligand>
        <name>FMN</name>
        <dbReference type="ChEBI" id="CHEBI:58210"/>
    </ligand>
</feature>
<evidence type="ECO:0000256" key="3">
    <source>
        <dbReference type="ARBA" id="ARBA00023002"/>
    </source>
</evidence>
<keyword evidence="2 6" id="KW-0288">FMN</keyword>
<evidence type="ECO:0000256" key="6">
    <source>
        <dbReference type="PIRSR" id="PIRSR000337-1"/>
    </source>
</evidence>
<dbReference type="PANTHER" id="PTHR30011">
    <property type="entry name" value="ALKANESULFONATE MONOOXYGENASE-RELATED"/>
    <property type="match status" value="1"/>
</dbReference>
<feature type="binding site" evidence="6">
    <location>
        <position position="148"/>
    </location>
    <ligand>
        <name>FMN</name>
        <dbReference type="ChEBI" id="CHEBI:58210"/>
    </ligand>
</feature>
<dbReference type="CDD" id="cd01095">
    <property type="entry name" value="Nitrilotriacetate_monoxgenase"/>
    <property type="match status" value="1"/>
</dbReference>
<protein>
    <submittedName>
        <fullName evidence="8">Monooxygenase</fullName>
    </submittedName>
</protein>
<evidence type="ECO:0000313" key="8">
    <source>
        <dbReference type="EMBL" id="KKW89764.1"/>
    </source>
</evidence>
<dbReference type="EMBL" id="LBIC01000014">
    <property type="protein sequence ID" value="KKW89764.1"/>
    <property type="molecule type" value="Genomic_DNA"/>
</dbReference>
<feature type="domain" description="Luciferase-like" evidence="7">
    <location>
        <begin position="21"/>
        <end position="382"/>
    </location>
</feature>
<dbReference type="GO" id="GO:0004497">
    <property type="term" value="F:monooxygenase activity"/>
    <property type="evidence" value="ECO:0007669"/>
    <property type="project" value="UniProtKB-KW"/>
</dbReference>
<feature type="binding site" evidence="6">
    <location>
        <position position="152"/>
    </location>
    <ligand>
        <name>FMN</name>
        <dbReference type="ChEBI" id="CHEBI:58210"/>
    </ligand>
</feature>
<dbReference type="Gene3D" id="3.20.20.30">
    <property type="entry name" value="Luciferase-like domain"/>
    <property type="match status" value="1"/>
</dbReference>
<dbReference type="InterPro" id="IPR036661">
    <property type="entry name" value="Luciferase-like_sf"/>
</dbReference>
<dbReference type="RefSeq" id="WP_008828095.1">
    <property type="nucleotide sequence ID" value="NZ_LBIC01000014.1"/>
</dbReference>
<dbReference type="STRING" id="56193.YP76_23360"/>
<dbReference type="Pfam" id="PF00296">
    <property type="entry name" value="Bac_luciferase"/>
    <property type="match status" value="1"/>
</dbReference>
<dbReference type="SUPFAM" id="SSF51679">
    <property type="entry name" value="Bacterial luciferase-like"/>
    <property type="match status" value="1"/>
</dbReference>
<accession>A0A0M3AML6</accession>
<comment type="caution">
    <text evidence="8">The sequence shown here is derived from an EMBL/GenBank/DDBJ whole genome shotgun (WGS) entry which is preliminary data.</text>
</comment>
<dbReference type="AlphaFoldDB" id="A0A0M3AML6"/>
<gene>
    <name evidence="8" type="ORF">YP76_23360</name>
</gene>
<feature type="binding site" evidence="6">
    <location>
        <position position="98"/>
    </location>
    <ligand>
        <name>FMN</name>
        <dbReference type="ChEBI" id="CHEBI:58210"/>
    </ligand>
</feature>
<feature type="binding site" evidence="6">
    <location>
        <position position="223"/>
    </location>
    <ligand>
        <name>FMN</name>
        <dbReference type="ChEBI" id="CHEBI:58210"/>
    </ligand>
</feature>
<sequence length="439" mass="48110">MAKQLHLGAFMRPVSIHTGAWRYPGALPDANFSLAAIQRFIRSLEAAKFDYFFMADHLGVLNLPRQALMRSHTVTSFEPFTLLSALAGVTERIGLVATASTTYDEPFHVARRFASLDHISGGRTGWNVVTTSNPDSSRNFGLETQPDHAARYHRAREFHDVVTGLWDSFADDAFVMDAAKGIYFDPARMRALNHKGEHFSVTGPLNIARPVQGWPVIFQAGASDPGRQLAAETAEAVFAAESTLEGSKAYYDDVKGRAATVGRNPDHIKIMPAVFLVVGDTVEEAHAKRAKLDSLVHYDSGIHSLSGMLGHDVSGFDPDGPLPDIPESNASKSSRRFMIELARAESLTIRQLAAKAGSYGGLAFVGTAKTIADEMQHWLEQGACDGFTTMFPYLPEGLEDFAGKVVPELQARGLFRTEYEGETLRDHLGLPRPDNRFFA</sequence>
<name>A0A0M3AML6_9SPHN</name>
<organism evidence="8 9">
    <name type="scientific">Sphingobium chungbukense</name>
    <dbReference type="NCBI Taxonomy" id="56193"/>
    <lineage>
        <taxon>Bacteria</taxon>
        <taxon>Pseudomonadati</taxon>
        <taxon>Pseudomonadota</taxon>
        <taxon>Alphaproteobacteria</taxon>
        <taxon>Sphingomonadales</taxon>
        <taxon>Sphingomonadaceae</taxon>
        <taxon>Sphingobium</taxon>
    </lineage>
</organism>
<comment type="similarity">
    <text evidence="5">Belongs to the NtaA/SnaA/DszA monooxygenase family.</text>
</comment>
<dbReference type="PANTHER" id="PTHR30011:SF16">
    <property type="entry name" value="C2H2 FINGER DOMAIN TRANSCRIPTION FACTOR (EUROFUNG)-RELATED"/>
    <property type="match status" value="1"/>
</dbReference>
<dbReference type="InterPro" id="IPR011251">
    <property type="entry name" value="Luciferase-like_dom"/>
</dbReference>
<dbReference type="PIRSF" id="PIRSF000337">
    <property type="entry name" value="NTA_MOA"/>
    <property type="match status" value="1"/>
</dbReference>
<evidence type="ECO:0000313" key="9">
    <source>
        <dbReference type="Proteomes" id="UP000033874"/>
    </source>
</evidence>
<dbReference type="GO" id="GO:0016705">
    <property type="term" value="F:oxidoreductase activity, acting on paired donors, with incorporation or reduction of molecular oxygen"/>
    <property type="evidence" value="ECO:0007669"/>
    <property type="project" value="InterPro"/>
</dbReference>
<reference evidence="8 9" key="1">
    <citation type="submission" date="2015-04" db="EMBL/GenBank/DDBJ databases">
        <title>Genome sequence of aromatic hydrocarbons-degrading Sphingobium chungbukense DJ77.</title>
        <authorList>
            <person name="Kim Y.-C."/>
            <person name="Chae J.-C."/>
        </authorList>
    </citation>
    <scope>NUCLEOTIDE SEQUENCE [LARGE SCALE GENOMIC DNA]</scope>
    <source>
        <strain evidence="8 9">DJ77</strain>
    </source>
</reference>
<keyword evidence="1 6" id="KW-0285">Flavoprotein</keyword>
<proteinExistence type="inferred from homology"/>